<gene>
    <name evidence="1" type="ORF">F5876DRAFT_70700</name>
</gene>
<dbReference type="EMBL" id="MU796068">
    <property type="protein sequence ID" value="KAJ3804361.1"/>
    <property type="molecule type" value="Genomic_DNA"/>
</dbReference>
<name>A0ACC1TID5_9AGAR</name>
<keyword evidence="2" id="KW-1185">Reference proteome</keyword>
<reference evidence="1" key="1">
    <citation type="submission" date="2022-09" db="EMBL/GenBank/DDBJ databases">
        <title>A Global Phylogenomic Analysis of the Shiitake Genus Lentinula.</title>
        <authorList>
            <consortium name="DOE Joint Genome Institute"/>
            <person name="Sierra-Patev S."/>
            <person name="Min B."/>
            <person name="Naranjo-Ortiz M."/>
            <person name="Looney B."/>
            <person name="Konkel Z."/>
            <person name="Slot J.C."/>
            <person name="Sakamoto Y."/>
            <person name="Steenwyk J.L."/>
            <person name="Rokas A."/>
            <person name="Carro J."/>
            <person name="Camarero S."/>
            <person name="Ferreira P."/>
            <person name="Molpeceres G."/>
            <person name="Ruiz-Duenas F.J."/>
            <person name="Serrano A."/>
            <person name="Henrissat B."/>
            <person name="Drula E."/>
            <person name="Hughes K.W."/>
            <person name="Mata J.L."/>
            <person name="Ishikawa N.K."/>
            <person name="Vargas-Isla R."/>
            <person name="Ushijima S."/>
            <person name="Smith C.A."/>
            <person name="Ahrendt S."/>
            <person name="Andreopoulos W."/>
            <person name="He G."/>
            <person name="Labutti K."/>
            <person name="Lipzen A."/>
            <person name="Ng V."/>
            <person name="Riley R."/>
            <person name="Sandor L."/>
            <person name="Barry K."/>
            <person name="Martinez A.T."/>
            <person name="Xiao Y."/>
            <person name="Gibbons J.G."/>
            <person name="Terashima K."/>
            <person name="Grigoriev I.V."/>
            <person name="Hibbett D.S."/>
        </authorList>
    </citation>
    <scope>NUCLEOTIDE SEQUENCE</scope>
    <source>
        <strain evidence="1">TMI1499</strain>
    </source>
</reference>
<proteinExistence type="predicted"/>
<evidence type="ECO:0000313" key="1">
    <source>
        <dbReference type="EMBL" id="KAJ3804361.1"/>
    </source>
</evidence>
<evidence type="ECO:0000313" key="2">
    <source>
        <dbReference type="Proteomes" id="UP001163835"/>
    </source>
</evidence>
<comment type="caution">
    <text evidence="1">The sequence shown here is derived from an EMBL/GenBank/DDBJ whole genome shotgun (WGS) entry which is preliminary data.</text>
</comment>
<protein>
    <submittedName>
        <fullName evidence="1">Uncharacterized protein</fullName>
    </submittedName>
</protein>
<organism evidence="1 2">
    <name type="scientific">Lentinula aff. lateritia</name>
    <dbReference type="NCBI Taxonomy" id="2804960"/>
    <lineage>
        <taxon>Eukaryota</taxon>
        <taxon>Fungi</taxon>
        <taxon>Dikarya</taxon>
        <taxon>Basidiomycota</taxon>
        <taxon>Agaricomycotina</taxon>
        <taxon>Agaricomycetes</taxon>
        <taxon>Agaricomycetidae</taxon>
        <taxon>Agaricales</taxon>
        <taxon>Marasmiineae</taxon>
        <taxon>Omphalotaceae</taxon>
        <taxon>Lentinula</taxon>
    </lineage>
</organism>
<accession>A0ACC1TID5</accession>
<sequence>MINKGKGEQRAEVISGDPNDNDDGGDSDNNDDEEGGEKAPCERCWMKKIPCLEQAGKQSTMICKPCHDAKVKCSYSGRPVAVKKEGGPSAIETRLAMADPATPAFLQMVSKGLRMLKRRRIVEQSEEEEVIEEQEVGKEGEEEEENEEEEAPVPKKAKIAASGKGKDKEIEE</sequence>
<dbReference type="Proteomes" id="UP001163835">
    <property type="component" value="Unassembled WGS sequence"/>
</dbReference>